<keyword evidence="2" id="KW-1185">Reference proteome</keyword>
<reference evidence="1 2" key="1">
    <citation type="journal article" date="2014" name="Genome Announc.">
        <title>Draft Genome Sequence of the Carrageenan-Degrading Bacterium Cellulophaga sp. Strain KL-A, Isolated from Decaying Marine Algae.</title>
        <authorList>
            <person name="Shan D."/>
            <person name="Ying J."/>
            <person name="Li X."/>
            <person name="Gao Z."/>
            <person name="Wei G."/>
            <person name="Shao Z."/>
        </authorList>
    </citation>
    <scope>NUCLEOTIDE SEQUENCE [LARGE SCALE GENOMIC DNA]</scope>
    <source>
        <strain evidence="1 2">KL-A</strain>
    </source>
</reference>
<evidence type="ECO:0000313" key="1">
    <source>
        <dbReference type="EMBL" id="EWH13090.1"/>
    </source>
</evidence>
<dbReference type="InterPro" id="IPR021284">
    <property type="entry name" value="DUF2750"/>
</dbReference>
<dbReference type="Proteomes" id="UP000019275">
    <property type="component" value="Unassembled WGS sequence"/>
</dbReference>
<accession>A0ABN0RMP5</accession>
<organism evidence="1 2">
    <name type="scientific">Cellulophaga geojensis KL-A</name>
    <dbReference type="NCBI Taxonomy" id="1328323"/>
    <lineage>
        <taxon>Bacteria</taxon>
        <taxon>Pseudomonadati</taxon>
        <taxon>Bacteroidota</taxon>
        <taxon>Flavobacteriia</taxon>
        <taxon>Flavobacteriales</taxon>
        <taxon>Flavobacteriaceae</taxon>
        <taxon>Cellulophaga</taxon>
    </lineage>
</organism>
<proteinExistence type="predicted"/>
<evidence type="ECO:0008006" key="3">
    <source>
        <dbReference type="Google" id="ProtNLM"/>
    </source>
</evidence>
<comment type="caution">
    <text evidence="1">The sequence shown here is derived from an EMBL/GenBank/DDBJ whole genome shotgun (WGS) entry which is preliminary data.</text>
</comment>
<dbReference type="Pfam" id="PF11042">
    <property type="entry name" value="DUF2750"/>
    <property type="match status" value="1"/>
</dbReference>
<dbReference type="RefSeq" id="WP_034645851.1">
    <property type="nucleotide sequence ID" value="NZ_ARZX01000014.1"/>
</dbReference>
<evidence type="ECO:0000313" key="2">
    <source>
        <dbReference type="Proteomes" id="UP000019275"/>
    </source>
</evidence>
<sequence length="121" mass="13906">MSQSASQAAIFYRDVESSKKVWTIKDSGGFPAPKNRDGIRAMPFWSSKSRAEIIIKTVKAYEGFEPVELDLNTFYNYWLKILKSHKQLVGINWSGKKAVGYDIPPEHVINWIDKIRDTKNI</sequence>
<dbReference type="EMBL" id="ARZX01000014">
    <property type="protein sequence ID" value="EWH13090.1"/>
    <property type="molecule type" value="Genomic_DNA"/>
</dbReference>
<gene>
    <name evidence="1" type="ORF">KLA_11115</name>
</gene>
<protein>
    <recommendedName>
        <fullName evidence="3">DUF2750 domain-containing protein</fullName>
    </recommendedName>
</protein>
<name>A0ABN0RMP5_9FLAO</name>